<dbReference type="Pfam" id="PF06905">
    <property type="entry name" value="FAIM1"/>
    <property type="match status" value="1"/>
</dbReference>
<dbReference type="InterPro" id="IPR001849">
    <property type="entry name" value="PH_domain"/>
</dbReference>
<dbReference type="Gene3D" id="2.40.128.180">
    <property type="match status" value="1"/>
</dbReference>
<dbReference type="RefSeq" id="XP_029648193.1">
    <property type="nucleotide sequence ID" value="XM_029792333.2"/>
</dbReference>
<keyword evidence="3" id="KW-1185">Reference proteome</keyword>
<feature type="region of interest" description="Disordered" evidence="1">
    <location>
        <begin position="1"/>
        <end position="30"/>
    </location>
</feature>
<reference evidence="4" key="1">
    <citation type="submission" date="2025-08" db="UniProtKB">
        <authorList>
            <consortium name="RefSeq"/>
        </authorList>
    </citation>
    <scope>IDENTIFICATION</scope>
</reference>
<dbReference type="KEGG" id="osn:115222185"/>
<feature type="domain" description="PH" evidence="2">
    <location>
        <begin position="2"/>
        <end position="141"/>
    </location>
</feature>
<dbReference type="Proteomes" id="UP000515154">
    <property type="component" value="Linkage group LG19"/>
</dbReference>
<name>A0A6P7TAX7_9MOLL</name>
<feature type="compositionally biased region" description="Basic residues" evidence="1">
    <location>
        <begin position="12"/>
        <end position="27"/>
    </location>
</feature>
<organism evidence="3 4">
    <name type="scientific">Octopus sinensis</name>
    <name type="common">East Asian common octopus</name>
    <dbReference type="NCBI Taxonomy" id="2607531"/>
    <lineage>
        <taxon>Eukaryota</taxon>
        <taxon>Metazoa</taxon>
        <taxon>Spiralia</taxon>
        <taxon>Lophotrochozoa</taxon>
        <taxon>Mollusca</taxon>
        <taxon>Cephalopoda</taxon>
        <taxon>Coleoidea</taxon>
        <taxon>Octopodiformes</taxon>
        <taxon>Octopoda</taxon>
        <taxon>Incirrata</taxon>
        <taxon>Octopodidae</taxon>
        <taxon>Octopus</taxon>
    </lineage>
</organism>
<proteinExistence type="predicted"/>
<evidence type="ECO:0000313" key="4">
    <source>
        <dbReference type="RefSeq" id="XP_029648193.1"/>
    </source>
</evidence>
<gene>
    <name evidence="4" type="primary">LOC115222185</name>
</gene>
<evidence type="ECO:0000256" key="1">
    <source>
        <dbReference type="SAM" id="MobiDB-lite"/>
    </source>
</evidence>
<dbReference type="InterPro" id="IPR038513">
    <property type="entry name" value="FAIM1_dom_sf"/>
</dbReference>
<sequence length="212" mass="24625">MSVVLTAFRNSKTAKAKKEQLKKKKTKDRYVVQRQQERQLRFYEDQNRSLESEQPRSVEIEQLRSIESEQLRSVESEQERSAESEQVRSVESEQLRSDESQEERSVEIEQLSKKSSSLLIEGDQYIPEQRSWVRLWTVNLDNIFYYIKYHYGTGSVNCNGDFLKTISGFSKEGPQTIFLIGSHEACIQTVTNGVNKYGCFHTLKVNGEIVPE</sequence>
<dbReference type="GO" id="GO:0043066">
    <property type="term" value="P:negative regulation of apoptotic process"/>
    <property type="evidence" value="ECO:0007669"/>
    <property type="project" value="InterPro"/>
</dbReference>
<dbReference type="AlphaFoldDB" id="A0A6P7TAX7"/>
<dbReference type="InterPro" id="IPR010695">
    <property type="entry name" value="FAIM1"/>
</dbReference>
<evidence type="ECO:0000259" key="2">
    <source>
        <dbReference type="PROSITE" id="PS50003"/>
    </source>
</evidence>
<dbReference type="PROSITE" id="PS50003">
    <property type="entry name" value="PH_DOMAIN"/>
    <property type="match status" value="1"/>
</dbReference>
<evidence type="ECO:0000313" key="3">
    <source>
        <dbReference type="Proteomes" id="UP000515154"/>
    </source>
</evidence>
<protein>
    <submittedName>
        <fullName evidence="4">Fas apoptotic inhibitory molecule 1-like isoform X1</fullName>
    </submittedName>
</protein>
<accession>A0A6P7TAX7</accession>
<feature type="region of interest" description="Disordered" evidence="1">
    <location>
        <begin position="71"/>
        <end position="108"/>
    </location>
</feature>